<evidence type="ECO:0000313" key="3">
    <source>
        <dbReference type="EMBL" id="EDW39091.1"/>
    </source>
</evidence>
<dbReference type="EMBL" id="CH479186">
    <property type="protein sequence ID" value="EDW39091.1"/>
    <property type="molecule type" value="Genomic_DNA"/>
</dbReference>
<dbReference type="OrthoDB" id="7859325at2759"/>
<dbReference type="STRING" id="7234.B4GPK8"/>
<dbReference type="PhylomeDB" id="B4GPK8"/>
<dbReference type="InterPro" id="IPR007931">
    <property type="entry name" value="TsetseEP"/>
</dbReference>
<evidence type="ECO:0000313" key="4">
    <source>
        <dbReference type="Proteomes" id="UP000008744"/>
    </source>
</evidence>
<accession>B4GPK8</accession>
<evidence type="ECO:0000259" key="2">
    <source>
        <dbReference type="Pfam" id="PF05267"/>
    </source>
</evidence>
<organism evidence="4">
    <name type="scientific">Drosophila persimilis</name>
    <name type="common">Fruit fly</name>
    <dbReference type="NCBI Taxonomy" id="7234"/>
    <lineage>
        <taxon>Eukaryota</taxon>
        <taxon>Metazoa</taxon>
        <taxon>Ecdysozoa</taxon>
        <taxon>Arthropoda</taxon>
        <taxon>Hexapoda</taxon>
        <taxon>Insecta</taxon>
        <taxon>Pterygota</taxon>
        <taxon>Neoptera</taxon>
        <taxon>Endopterygota</taxon>
        <taxon>Diptera</taxon>
        <taxon>Brachycera</taxon>
        <taxon>Muscomorpha</taxon>
        <taxon>Ephydroidea</taxon>
        <taxon>Drosophilidae</taxon>
        <taxon>Drosophila</taxon>
        <taxon>Sophophora</taxon>
    </lineage>
</organism>
<reference evidence="3 4" key="1">
    <citation type="journal article" date="2007" name="Nature">
        <title>Evolution of genes and genomes on the Drosophila phylogeny.</title>
        <authorList>
            <consortium name="Drosophila 12 Genomes Consortium"/>
            <person name="Clark A.G."/>
            <person name="Eisen M.B."/>
            <person name="Smith D.R."/>
            <person name="Bergman C.M."/>
            <person name="Oliver B."/>
            <person name="Markow T.A."/>
            <person name="Kaufman T.C."/>
            <person name="Kellis M."/>
            <person name="Gelbart W."/>
            <person name="Iyer V.N."/>
            <person name="Pollard D.A."/>
            <person name="Sackton T.B."/>
            <person name="Larracuente A.M."/>
            <person name="Singh N.D."/>
            <person name="Abad J.P."/>
            <person name="Abt D.N."/>
            <person name="Adryan B."/>
            <person name="Aguade M."/>
            <person name="Akashi H."/>
            <person name="Anderson W.W."/>
            <person name="Aquadro C.F."/>
            <person name="Ardell D.H."/>
            <person name="Arguello R."/>
            <person name="Artieri C.G."/>
            <person name="Barbash D.A."/>
            <person name="Barker D."/>
            <person name="Barsanti P."/>
            <person name="Batterham P."/>
            <person name="Batzoglou S."/>
            <person name="Begun D."/>
            <person name="Bhutkar A."/>
            <person name="Blanco E."/>
            <person name="Bosak S.A."/>
            <person name="Bradley R.K."/>
            <person name="Brand A.D."/>
            <person name="Brent M.R."/>
            <person name="Brooks A.N."/>
            <person name="Brown R.H."/>
            <person name="Butlin R.K."/>
            <person name="Caggese C."/>
            <person name="Calvi B.R."/>
            <person name="Bernardo de Carvalho A."/>
            <person name="Caspi A."/>
            <person name="Castrezana S."/>
            <person name="Celniker S.E."/>
            <person name="Chang J.L."/>
            <person name="Chapple C."/>
            <person name="Chatterji S."/>
            <person name="Chinwalla A."/>
            <person name="Civetta A."/>
            <person name="Clifton S.W."/>
            <person name="Comeron J.M."/>
            <person name="Costello J.C."/>
            <person name="Coyne J.A."/>
            <person name="Daub J."/>
            <person name="David R.G."/>
            <person name="Delcher A.L."/>
            <person name="Delehaunty K."/>
            <person name="Do C.B."/>
            <person name="Ebling H."/>
            <person name="Edwards K."/>
            <person name="Eickbush T."/>
            <person name="Evans J.D."/>
            <person name="Filipski A."/>
            <person name="Findeiss S."/>
            <person name="Freyhult E."/>
            <person name="Fulton L."/>
            <person name="Fulton R."/>
            <person name="Garcia A.C."/>
            <person name="Gardiner A."/>
            <person name="Garfield D.A."/>
            <person name="Garvin B.E."/>
            <person name="Gibson G."/>
            <person name="Gilbert D."/>
            <person name="Gnerre S."/>
            <person name="Godfrey J."/>
            <person name="Good R."/>
            <person name="Gotea V."/>
            <person name="Gravely B."/>
            <person name="Greenberg A.J."/>
            <person name="Griffiths-Jones S."/>
            <person name="Gross S."/>
            <person name="Guigo R."/>
            <person name="Gustafson E.A."/>
            <person name="Haerty W."/>
            <person name="Hahn M.W."/>
            <person name="Halligan D.L."/>
            <person name="Halpern A.L."/>
            <person name="Halter G.M."/>
            <person name="Han M.V."/>
            <person name="Heger A."/>
            <person name="Hillier L."/>
            <person name="Hinrichs A.S."/>
            <person name="Holmes I."/>
            <person name="Hoskins R.A."/>
            <person name="Hubisz M.J."/>
            <person name="Hultmark D."/>
            <person name="Huntley M.A."/>
            <person name="Jaffe D.B."/>
            <person name="Jagadeeshan S."/>
            <person name="Jeck W.R."/>
            <person name="Johnson J."/>
            <person name="Jones C.D."/>
            <person name="Jordan W.C."/>
            <person name="Karpen G.H."/>
            <person name="Kataoka E."/>
            <person name="Keightley P.D."/>
            <person name="Kheradpour P."/>
            <person name="Kirkness E.F."/>
            <person name="Koerich L.B."/>
            <person name="Kristiansen K."/>
            <person name="Kudrna D."/>
            <person name="Kulathinal R.J."/>
            <person name="Kumar S."/>
            <person name="Kwok R."/>
            <person name="Lander E."/>
            <person name="Langley C.H."/>
            <person name="Lapoint R."/>
            <person name="Lazzaro B.P."/>
            <person name="Lee S.J."/>
            <person name="Levesque L."/>
            <person name="Li R."/>
            <person name="Lin C.F."/>
            <person name="Lin M.F."/>
            <person name="Lindblad-Toh K."/>
            <person name="Llopart A."/>
            <person name="Long M."/>
            <person name="Low L."/>
            <person name="Lozovsky E."/>
            <person name="Lu J."/>
            <person name="Luo M."/>
            <person name="Machado C.A."/>
            <person name="Makalowski W."/>
            <person name="Marzo M."/>
            <person name="Matsuda M."/>
            <person name="Matzkin L."/>
            <person name="McAllister B."/>
            <person name="McBride C.S."/>
            <person name="McKernan B."/>
            <person name="McKernan K."/>
            <person name="Mendez-Lago M."/>
            <person name="Minx P."/>
            <person name="Mollenhauer M.U."/>
            <person name="Montooth K."/>
            <person name="Mount S.M."/>
            <person name="Mu X."/>
            <person name="Myers E."/>
            <person name="Negre B."/>
            <person name="Newfeld S."/>
            <person name="Nielsen R."/>
            <person name="Noor M.A."/>
            <person name="O'Grady P."/>
            <person name="Pachter L."/>
            <person name="Papaceit M."/>
            <person name="Parisi M.J."/>
            <person name="Parisi M."/>
            <person name="Parts L."/>
            <person name="Pedersen J.S."/>
            <person name="Pesole G."/>
            <person name="Phillippy A.M."/>
            <person name="Ponting C.P."/>
            <person name="Pop M."/>
            <person name="Porcelli D."/>
            <person name="Powell J.R."/>
            <person name="Prohaska S."/>
            <person name="Pruitt K."/>
            <person name="Puig M."/>
            <person name="Quesneville H."/>
            <person name="Ram K.R."/>
            <person name="Rand D."/>
            <person name="Rasmussen M.D."/>
            <person name="Reed L.K."/>
            <person name="Reenan R."/>
            <person name="Reily A."/>
            <person name="Remington K.A."/>
            <person name="Rieger T.T."/>
            <person name="Ritchie M.G."/>
            <person name="Robin C."/>
            <person name="Rogers Y.H."/>
            <person name="Rohde C."/>
            <person name="Rozas J."/>
            <person name="Rubenfield M.J."/>
            <person name="Ruiz A."/>
            <person name="Russo S."/>
            <person name="Salzberg S.L."/>
            <person name="Sanchez-Gracia A."/>
            <person name="Saranga D.J."/>
            <person name="Sato H."/>
            <person name="Schaeffer S.W."/>
            <person name="Schatz M.C."/>
            <person name="Schlenke T."/>
            <person name="Schwartz R."/>
            <person name="Segarra C."/>
            <person name="Singh R.S."/>
            <person name="Sirot L."/>
            <person name="Sirota M."/>
            <person name="Sisneros N.B."/>
            <person name="Smith C.D."/>
            <person name="Smith T.F."/>
            <person name="Spieth J."/>
            <person name="Stage D.E."/>
            <person name="Stark A."/>
            <person name="Stephan W."/>
            <person name="Strausberg R.L."/>
            <person name="Strempel S."/>
            <person name="Sturgill D."/>
            <person name="Sutton G."/>
            <person name="Sutton G.G."/>
            <person name="Tao W."/>
            <person name="Teichmann S."/>
            <person name="Tobari Y.N."/>
            <person name="Tomimura Y."/>
            <person name="Tsolas J.M."/>
            <person name="Valente V.L."/>
            <person name="Venter E."/>
            <person name="Venter J.C."/>
            <person name="Vicario S."/>
            <person name="Vieira F.G."/>
            <person name="Vilella A.J."/>
            <person name="Villasante A."/>
            <person name="Walenz B."/>
            <person name="Wang J."/>
            <person name="Wasserman M."/>
            <person name="Watts T."/>
            <person name="Wilson D."/>
            <person name="Wilson R.K."/>
            <person name="Wing R.A."/>
            <person name="Wolfner M.F."/>
            <person name="Wong A."/>
            <person name="Wong G.K."/>
            <person name="Wu C.I."/>
            <person name="Wu G."/>
            <person name="Yamamoto D."/>
            <person name="Yang H.P."/>
            <person name="Yang S.P."/>
            <person name="Yorke J.A."/>
            <person name="Yoshida K."/>
            <person name="Zdobnov E."/>
            <person name="Zhang P."/>
            <person name="Zhang Y."/>
            <person name="Zimin A.V."/>
            <person name="Baldwin J."/>
            <person name="Abdouelleil A."/>
            <person name="Abdulkadir J."/>
            <person name="Abebe A."/>
            <person name="Abera B."/>
            <person name="Abreu J."/>
            <person name="Acer S.C."/>
            <person name="Aftuck L."/>
            <person name="Alexander A."/>
            <person name="An P."/>
            <person name="Anderson E."/>
            <person name="Anderson S."/>
            <person name="Arachi H."/>
            <person name="Azer M."/>
            <person name="Bachantsang P."/>
            <person name="Barry A."/>
            <person name="Bayul T."/>
            <person name="Berlin A."/>
            <person name="Bessette D."/>
            <person name="Bloom T."/>
            <person name="Blye J."/>
            <person name="Boguslavskiy L."/>
            <person name="Bonnet C."/>
            <person name="Boukhgalter B."/>
            <person name="Bourzgui I."/>
            <person name="Brown A."/>
            <person name="Cahill P."/>
            <person name="Channer S."/>
            <person name="Cheshatsang Y."/>
            <person name="Chuda L."/>
            <person name="Citroen M."/>
            <person name="Collymore A."/>
            <person name="Cooke P."/>
            <person name="Costello M."/>
            <person name="D'Aco K."/>
            <person name="Daza R."/>
            <person name="De Haan G."/>
            <person name="DeGray S."/>
            <person name="DeMaso C."/>
            <person name="Dhargay N."/>
            <person name="Dooley K."/>
            <person name="Dooley E."/>
            <person name="Doricent M."/>
            <person name="Dorje P."/>
            <person name="Dorjee K."/>
            <person name="Dupes A."/>
            <person name="Elong R."/>
            <person name="Falk J."/>
            <person name="Farina A."/>
            <person name="Faro S."/>
            <person name="Ferguson D."/>
            <person name="Fisher S."/>
            <person name="Foley C.D."/>
            <person name="Franke A."/>
            <person name="Friedrich D."/>
            <person name="Gadbois L."/>
            <person name="Gearin G."/>
            <person name="Gearin C.R."/>
            <person name="Giannoukos G."/>
            <person name="Goode T."/>
            <person name="Graham J."/>
            <person name="Grandbois E."/>
            <person name="Grewal S."/>
            <person name="Gyaltsen K."/>
            <person name="Hafez N."/>
            <person name="Hagos B."/>
            <person name="Hall J."/>
            <person name="Henson C."/>
            <person name="Hollinger A."/>
            <person name="Honan T."/>
            <person name="Huard M.D."/>
            <person name="Hughes L."/>
            <person name="Hurhula B."/>
            <person name="Husby M.E."/>
            <person name="Kamat A."/>
            <person name="Kanga B."/>
            <person name="Kashin S."/>
            <person name="Khazanovich D."/>
            <person name="Kisner P."/>
            <person name="Lance K."/>
            <person name="Lara M."/>
            <person name="Lee W."/>
            <person name="Lennon N."/>
            <person name="Letendre F."/>
            <person name="LeVine R."/>
            <person name="Lipovsky A."/>
            <person name="Liu X."/>
            <person name="Liu J."/>
            <person name="Liu S."/>
            <person name="Lokyitsang T."/>
            <person name="Lokyitsang Y."/>
            <person name="Lubonja R."/>
            <person name="Lui A."/>
            <person name="MacDonald P."/>
            <person name="Magnisalis V."/>
            <person name="Maru K."/>
            <person name="Matthews C."/>
            <person name="McCusker W."/>
            <person name="McDonough S."/>
            <person name="Mehta T."/>
            <person name="Meldrim J."/>
            <person name="Meneus L."/>
            <person name="Mihai O."/>
            <person name="Mihalev A."/>
            <person name="Mihova T."/>
            <person name="Mittelman R."/>
            <person name="Mlenga V."/>
            <person name="Montmayeur A."/>
            <person name="Mulrain L."/>
            <person name="Navidi A."/>
            <person name="Naylor J."/>
            <person name="Negash T."/>
            <person name="Nguyen T."/>
            <person name="Nguyen N."/>
            <person name="Nicol R."/>
            <person name="Norbu C."/>
            <person name="Norbu N."/>
            <person name="Novod N."/>
            <person name="O'Neill B."/>
            <person name="Osman S."/>
            <person name="Markiewicz E."/>
            <person name="Oyono O.L."/>
            <person name="Patti C."/>
            <person name="Phunkhang P."/>
            <person name="Pierre F."/>
            <person name="Priest M."/>
            <person name="Raghuraman S."/>
            <person name="Rege F."/>
            <person name="Reyes R."/>
            <person name="Rise C."/>
            <person name="Rogov P."/>
            <person name="Ross K."/>
            <person name="Ryan E."/>
            <person name="Settipalli S."/>
            <person name="Shea T."/>
            <person name="Sherpa N."/>
            <person name="Shi L."/>
            <person name="Shih D."/>
            <person name="Sparrow T."/>
            <person name="Spaulding J."/>
            <person name="Stalker J."/>
            <person name="Stange-Thomann N."/>
            <person name="Stavropoulos S."/>
            <person name="Stone C."/>
            <person name="Strader C."/>
            <person name="Tesfaye S."/>
            <person name="Thomson T."/>
            <person name="Thoulutsang Y."/>
            <person name="Thoulutsang D."/>
            <person name="Topham K."/>
            <person name="Topping I."/>
            <person name="Tsamla T."/>
            <person name="Vassiliev H."/>
            <person name="Vo A."/>
            <person name="Wangchuk T."/>
            <person name="Wangdi T."/>
            <person name="Weiand M."/>
            <person name="Wilkinson J."/>
            <person name="Wilson A."/>
            <person name="Yadav S."/>
            <person name="Young G."/>
            <person name="Yu Q."/>
            <person name="Zembek L."/>
            <person name="Zhong D."/>
            <person name="Zimmer A."/>
            <person name="Zwirko Z."/>
            <person name="Jaffe D.B."/>
            <person name="Alvarez P."/>
            <person name="Brockman W."/>
            <person name="Butler J."/>
            <person name="Chin C."/>
            <person name="Gnerre S."/>
            <person name="Grabherr M."/>
            <person name="Kleber M."/>
            <person name="Mauceli E."/>
            <person name="MacCallum I."/>
        </authorList>
    </citation>
    <scope>NUCLEOTIDE SEQUENCE [LARGE SCALE GENOMIC DNA]</scope>
    <source>
        <strain evidence="4">MSH-3 / Tucson 14011-0111.49</strain>
    </source>
</reference>
<feature type="signal peptide" evidence="1">
    <location>
        <begin position="1"/>
        <end position="19"/>
    </location>
</feature>
<feature type="chain" id="PRO_5002807378" evidence="1">
    <location>
        <begin position="20"/>
        <end position="220"/>
    </location>
</feature>
<name>B4GPK8_DROPE</name>
<dbReference type="AlphaFoldDB" id="B4GPK8"/>
<dbReference type="eggNOG" id="ENOG502RQGA">
    <property type="taxonomic scope" value="Eukaryota"/>
</dbReference>
<dbReference type="KEGG" id="dpe:6594988"/>
<dbReference type="HOGENOM" id="CLU_107310_0_0_1"/>
<protein>
    <submittedName>
        <fullName evidence="3">GL13587</fullName>
    </submittedName>
</protein>
<dbReference type="Pfam" id="PF05267">
    <property type="entry name" value="DUF725"/>
    <property type="match status" value="1"/>
</dbReference>
<gene>
    <name evidence="3" type="primary">Dper\GL13587</name>
    <name evidence="3" type="ORF">Dper_GL13587</name>
</gene>
<keyword evidence="1" id="KW-0732">Signal</keyword>
<sequence>MFSKTSLLLAMLGLGLVMGTLPKVKLPTTPKIHRLEQQTELLSVQNPVATQMCFGFYGPILNNVSTTYEINYSVCANNYEMASQNIYCRWNSTLVGLSHDGDSGCNTFVDCATIVDYVEAFECFARVGAQESKTMYSISANATQIAATIQSDLLLLESRRDVCVNDAERDFVEDTASTYEHLNACLNGAALPNEPVSTERPSTTEIPDTEGTTGFRIYWN</sequence>
<keyword evidence="4" id="KW-1185">Reference proteome</keyword>
<proteinExistence type="predicted"/>
<dbReference type="OMA" id="LAFECFA"/>
<feature type="domain" description="Protein TsetseEP" evidence="2">
    <location>
        <begin position="50"/>
        <end position="169"/>
    </location>
</feature>
<dbReference type="Proteomes" id="UP000008744">
    <property type="component" value="Unassembled WGS sequence"/>
</dbReference>
<evidence type="ECO:0000256" key="1">
    <source>
        <dbReference type="SAM" id="SignalP"/>
    </source>
</evidence>